<feature type="transmembrane region" description="Helical" evidence="5">
    <location>
        <begin position="12"/>
        <end position="28"/>
    </location>
</feature>
<feature type="transmembrane region" description="Helical" evidence="5">
    <location>
        <begin position="66"/>
        <end position="86"/>
    </location>
</feature>
<dbReference type="Proteomes" id="UP000273044">
    <property type="component" value="Chromosome"/>
</dbReference>
<keyword evidence="3 5" id="KW-1133">Transmembrane helix</keyword>
<feature type="transmembrane region" description="Helical" evidence="5">
    <location>
        <begin position="162"/>
        <end position="180"/>
    </location>
</feature>
<dbReference type="GO" id="GO:0016020">
    <property type="term" value="C:membrane"/>
    <property type="evidence" value="ECO:0007669"/>
    <property type="project" value="UniProtKB-SubCell"/>
</dbReference>
<evidence type="ECO:0000256" key="5">
    <source>
        <dbReference type="SAM" id="Phobius"/>
    </source>
</evidence>
<evidence type="ECO:0000256" key="4">
    <source>
        <dbReference type="ARBA" id="ARBA00023136"/>
    </source>
</evidence>
<evidence type="ECO:0000313" key="6">
    <source>
        <dbReference type="EMBL" id="QUC11570.1"/>
    </source>
</evidence>
<dbReference type="OrthoDB" id="9806785at2"/>
<name>A0A3N4D6A4_9ACTN</name>
<keyword evidence="8" id="KW-1185">Reference proteome</keyword>
<feature type="transmembrane region" description="Helical" evidence="5">
    <location>
        <begin position="192"/>
        <end position="213"/>
    </location>
</feature>
<dbReference type="RefSeq" id="WP_014847647.1">
    <property type="nucleotide sequence ID" value="NZ_CAUVFS010000013.1"/>
</dbReference>
<proteinExistence type="predicted"/>
<protein>
    <submittedName>
        <fullName evidence="7">Bile acid transporter</fullName>
    </submittedName>
    <submittedName>
        <fullName evidence="6">Bile acid:sodium symporter family protein</fullName>
    </submittedName>
</protein>
<feature type="transmembrane region" description="Helical" evidence="5">
    <location>
        <begin position="225"/>
        <end position="248"/>
    </location>
</feature>
<dbReference type="Pfam" id="PF01758">
    <property type="entry name" value="SBF"/>
    <property type="match status" value="1"/>
</dbReference>
<dbReference type="AlphaFoldDB" id="A0A3N4D6A4"/>
<accession>A0A3N4D6A4</accession>
<keyword evidence="2 5" id="KW-0812">Transmembrane</keyword>
<dbReference type="EMBL" id="LR134406">
    <property type="protein sequence ID" value="VEH71286.1"/>
    <property type="molecule type" value="Genomic_DNA"/>
</dbReference>
<comment type="subcellular location">
    <subcellularLocation>
        <location evidence="1">Membrane</location>
        <topology evidence="1">Multi-pass membrane protein</topology>
    </subcellularLocation>
</comment>
<dbReference type="PANTHER" id="PTHR10361:SF28">
    <property type="entry name" value="P3 PROTEIN-RELATED"/>
    <property type="match status" value="1"/>
</dbReference>
<feature type="transmembrane region" description="Helical" evidence="5">
    <location>
        <begin position="98"/>
        <end position="120"/>
    </location>
</feature>
<dbReference type="InterPro" id="IPR002657">
    <property type="entry name" value="BilAc:Na_symport/Acr3"/>
</dbReference>
<keyword evidence="4 5" id="KW-0472">Membrane</keyword>
<reference evidence="6" key="2">
    <citation type="submission" date="2021-03" db="EMBL/GenBank/DDBJ databases">
        <title>Human Oral Microbial Genomes.</title>
        <authorList>
            <person name="Johnston C.D."/>
            <person name="Chen T."/>
            <person name="Dewhirst F.E."/>
        </authorList>
    </citation>
    <scope>NUCLEOTIDE SEQUENCE</scope>
    <source>
        <strain evidence="6">F0714</strain>
    </source>
</reference>
<dbReference type="PANTHER" id="PTHR10361">
    <property type="entry name" value="SODIUM-BILE ACID COTRANSPORTER"/>
    <property type="match status" value="1"/>
</dbReference>
<evidence type="ECO:0000256" key="3">
    <source>
        <dbReference type="ARBA" id="ARBA00022989"/>
    </source>
</evidence>
<gene>
    <name evidence="6" type="ORF">J5A53_02380</name>
    <name evidence="7" type="ORF">NCTC12967_02605</name>
</gene>
<sequence length="319" mass="33624">MTSHQLNRRLSALMPFVVPLSIVVAVLFPGQFGVLLPAIAPVFFVIVFAGSSTLRARSIVETLRHPLPLLLILGILHVVMPVVAWAVARLGFAGSPDIAAGMVLEFLVPTASAGFAWIAICGGDLTLGLVAVFVDAVLTPVLLPFGVEFLTGAHVSVDSGELMRSMVVMVLAPSVLAVVFNEATGGRVSGRLIPWLQMVVKFGIVVVILASSTRIAPIVRTLDPMLLVITGVMFLISLTGYGFGWLAARLTGQGREVTVAMIYGSGMRNINAGAVIAAAFFPAATMFPVIISTLFQQVTAALISLAIQRRLPEANPGDD</sequence>
<evidence type="ECO:0000313" key="8">
    <source>
        <dbReference type="Proteomes" id="UP000273044"/>
    </source>
</evidence>
<organism evidence="7 8">
    <name type="scientific">Arachnia propionica</name>
    <dbReference type="NCBI Taxonomy" id="1750"/>
    <lineage>
        <taxon>Bacteria</taxon>
        <taxon>Bacillati</taxon>
        <taxon>Actinomycetota</taxon>
        <taxon>Actinomycetes</taxon>
        <taxon>Propionibacteriales</taxon>
        <taxon>Propionibacteriaceae</taxon>
        <taxon>Arachnia</taxon>
    </lineage>
</organism>
<evidence type="ECO:0000313" key="7">
    <source>
        <dbReference type="EMBL" id="VEH71286.1"/>
    </source>
</evidence>
<dbReference type="EMBL" id="CP072385">
    <property type="protein sequence ID" value="QUC11570.1"/>
    <property type="molecule type" value="Genomic_DNA"/>
</dbReference>
<feature type="transmembrane region" description="Helical" evidence="5">
    <location>
        <begin position="260"/>
        <end position="281"/>
    </location>
</feature>
<feature type="transmembrane region" description="Helical" evidence="5">
    <location>
        <begin position="34"/>
        <end position="54"/>
    </location>
</feature>
<dbReference type="OMA" id="AHYVIMP"/>
<dbReference type="GeneID" id="64408032"/>
<evidence type="ECO:0000256" key="1">
    <source>
        <dbReference type="ARBA" id="ARBA00004141"/>
    </source>
</evidence>
<reference evidence="7 8" key="1">
    <citation type="submission" date="2018-12" db="EMBL/GenBank/DDBJ databases">
        <authorList>
            <consortium name="Pathogen Informatics"/>
        </authorList>
    </citation>
    <scope>NUCLEOTIDE SEQUENCE [LARGE SCALE GENOMIC DNA]</scope>
    <source>
        <strain evidence="7 8">NCTC12967</strain>
    </source>
</reference>
<dbReference type="Proteomes" id="UP000677180">
    <property type="component" value="Chromosome"/>
</dbReference>
<evidence type="ECO:0000256" key="2">
    <source>
        <dbReference type="ARBA" id="ARBA00022692"/>
    </source>
</evidence>
<dbReference type="InterPro" id="IPR038770">
    <property type="entry name" value="Na+/solute_symporter_sf"/>
</dbReference>
<dbReference type="InterPro" id="IPR004710">
    <property type="entry name" value="Bilac:Na_transpt"/>
</dbReference>
<feature type="transmembrane region" description="Helical" evidence="5">
    <location>
        <begin position="127"/>
        <end position="150"/>
    </location>
</feature>
<dbReference type="Gene3D" id="1.20.1530.20">
    <property type="match status" value="1"/>
</dbReference>